<dbReference type="Proteomes" id="UP000774617">
    <property type="component" value="Unassembled WGS sequence"/>
</dbReference>
<protein>
    <submittedName>
        <fullName evidence="1">Uncharacterized protein</fullName>
    </submittedName>
</protein>
<gene>
    <name evidence="1" type="ORF">B0J12DRAFT_396887</name>
</gene>
<dbReference type="PANTHER" id="PTHR42085">
    <property type="entry name" value="F-BOX DOMAIN-CONTAINING PROTEIN"/>
    <property type="match status" value="1"/>
</dbReference>
<name>A0ABQ8GKY7_9PEZI</name>
<comment type="caution">
    <text evidence="1">The sequence shown here is derived from an EMBL/GenBank/DDBJ whole genome shotgun (WGS) entry which is preliminary data.</text>
</comment>
<evidence type="ECO:0000313" key="1">
    <source>
        <dbReference type="EMBL" id="KAH7056894.1"/>
    </source>
</evidence>
<accession>A0ABQ8GKY7</accession>
<proteinExistence type="predicted"/>
<keyword evidence="2" id="KW-1185">Reference proteome</keyword>
<dbReference type="EMBL" id="JAGTJR010000007">
    <property type="protein sequence ID" value="KAH7056894.1"/>
    <property type="molecule type" value="Genomic_DNA"/>
</dbReference>
<dbReference type="PANTHER" id="PTHR42085:SF2">
    <property type="entry name" value="F-BOX DOMAIN-CONTAINING PROTEIN"/>
    <property type="match status" value="1"/>
</dbReference>
<evidence type="ECO:0000313" key="2">
    <source>
        <dbReference type="Proteomes" id="UP000774617"/>
    </source>
</evidence>
<reference evidence="1 2" key="1">
    <citation type="journal article" date="2021" name="Nat. Commun.">
        <title>Genetic determinants of endophytism in the Arabidopsis root mycobiome.</title>
        <authorList>
            <person name="Mesny F."/>
            <person name="Miyauchi S."/>
            <person name="Thiergart T."/>
            <person name="Pickel B."/>
            <person name="Atanasova L."/>
            <person name="Karlsson M."/>
            <person name="Huettel B."/>
            <person name="Barry K.W."/>
            <person name="Haridas S."/>
            <person name="Chen C."/>
            <person name="Bauer D."/>
            <person name="Andreopoulos W."/>
            <person name="Pangilinan J."/>
            <person name="LaButti K."/>
            <person name="Riley R."/>
            <person name="Lipzen A."/>
            <person name="Clum A."/>
            <person name="Drula E."/>
            <person name="Henrissat B."/>
            <person name="Kohler A."/>
            <person name="Grigoriev I.V."/>
            <person name="Martin F.M."/>
            <person name="Hacquard S."/>
        </authorList>
    </citation>
    <scope>NUCLEOTIDE SEQUENCE [LARGE SCALE GENOMIC DNA]</scope>
    <source>
        <strain evidence="1 2">MPI-SDFR-AT-0080</strain>
    </source>
</reference>
<organism evidence="1 2">
    <name type="scientific">Macrophomina phaseolina</name>
    <dbReference type="NCBI Taxonomy" id="35725"/>
    <lineage>
        <taxon>Eukaryota</taxon>
        <taxon>Fungi</taxon>
        <taxon>Dikarya</taxon>
        <taxon>Ascomycota</taxon>
        <taxon>Pezizomycotina</taxon>
        <taxon>Dothideomycetes</taxon>
        <taxon>Dothideomycetes incertae sedis</taxon>
        <taxon>Botryosphaeriales</taxon>
        <taxon>Botryosphaeriaceae</taxon>
        <taxon>Macrophomina</taxon>
    </lineage>
</organism>
<dbReference type="InterPro" id="IPR038883">
    <property type="entry name" value="AN11006-like"/>
</dbReference>
<sequence length="335" mass="38856">MALAAEDSSDGVATCPVNIPLVRQRISFLEIPIEIRIQIYSVLLKSPAPFELWDKTEIANDYYSPAWKQIRKYASALPTLLRLNKSINAEAAQVFYGANEFRISRHDAWLFLNSFLSTVGENARFLRKLTVHVPFMQFRRPCDFDISTVCRVIEMRRLHLNIGKPGKVPRWSGVPRSNVEIMNAAAFREACQRLSSFAGLRTLQLVLPTSYQVSGRQFTCDEACDSELESHIKTSHEDWFFWAHLEKLQEAISGLEMSLVMLHEVSGSRCLRTEWSYPSADKNPHLWVLQNAKRRGYDIRYAVWEYQRWSGEHCKYNVVSRNVVQPYFPEWEFPI</sequence>